<dbReference type="Gene3D" id="1.10.287.830">
    <property type="entry name" value="putative peptidase helix hairpin domain like"/>
    <property type="match status" value="1"/>
</dbReference>
<dbReference type="InterPro" id="IPR004438">
    <property type="entry name" value="Peptidase_M3B"/>
</dbReference>
<dbReference type="EMBL" id="CWGJ01000012">
    <property type="protein sequence ID" value="CRX38444.1"/>
    <property type="molecule type" value="Genomic_DNA"/>
</dbReference>
<evidence type="ECO:0000256" key="5">
    <source>
        <dbReference type="ARBA" id="ARBA00023049"/>
    </source>
</evidence>
<dbReference type="PANTHER" id="PTHR11804:SF84">
    <property type="entry name" value="SACCHAROLYSIN"/>
    <property type="match status" value="1"/>
</dbReference>
<sequence length="615" mass="71413">MILKREETSPADLWNVEALYSSIEEWNREFDEVAGNKKHPPFKELSALSGTLGNSAEALHQFLIDYFSVDRKLRKLYTYAHLRHDEDVAHEEHKKIESMAKDLYHAFSEATSFFEAEILSIPEERFQQLKNSPLLTDYRFFLEKLYRMRAHTLSPKEEKLLAIAEKPMELSHRAFSSLTNADFHFGKVEDSKGELHELTHGSYHLYIRSQDRTLRMNAFKAMHGHFGKFNNTLSELIKGAVQKHEFTAKTRNFPSCLDAALYPHNIDTSVYYSLIEAVNNRLPDLHRYIALREKILNVGPLHLYDMYVPLVKSVNISFNYEEAEDLVIDSVKPLGASYQDRLLKGLKNDRWVDRFENKNKRSGAYSSGCYDSQPYILMNYKESIRDLFTLAHEAGHSMHSYLANSHQKYHDAPYPIFLAEVASTFNEELLAHSLLKKLSSKEQKIFLLNEKIEDIRATLFRQTMFAEFELMIHEKAEKGIPLTPGLLNYEYMELNKKYFGERVIFDDEAKYEWSRIPHFYANFYVYQYATGISAALTLAERVMEGGRKEQEEYLGFLQSGSSKYPLDTLFLAGVDMRTSAPIEKAIDHFTHLVDEMEALITQENAPREREVSTKN</sequence>
<dbReference type="AlphaFoldDB" id="A0A0H5DRU4"/>
<comment type="similarity">
    <text evidence="6">Belongs to the peptidase M3B family.</text>
</comment>
<dbReference type="GO" id="GO:0004222">
    <property type="term" value="F:metalloendopeptidase activity"/>
    <property type="evidence" value="ECO:0007669"/>
    <property type="project" value="UniProtKB-UniRule"/>
</dbReference>
<dbReference type="GO" id="GO:0046872">
    <property type="term" value="F:metal ion binding"/>
    <property type="evidence" value="ECO:0007669"/>
    <property type="project" value="UniProtKB-UniRule"/>
</dbReference>
<dbReference type="GO" id="GO:0006518">
    <property type="term" value="P:peptide metabolic process"/>
    <property type="evidence" value="ECO:0007669"/>
    <property type="project" value="TreeGrafter"/>
</dbReference>
<evidence type="ECO:0000256" key="2">
    <source>
        <dbReference type="ARBA" id="ARBA00022723"/>
    </source>
</evidence>
<dbReference type="RefSeq" id="WP_098038304.1">
    <property type="nucleotide sequence ID" value="NZ_CWGJ01000012.1"/>
</dbReference>
<evidence type="ECO:0000259" key="7">
    <source>
        <dbReference type="Pfam" id="PF01432"/>
    </source>
</evidence>
<evidence type="ECO:0000256" key="3">
    <source>
        <dbReference type="ARBA" id="ARBA00022801"/>
    </source>
</evidence>
<dbReference type="InterPro" id="IPR045090">
    <property type="entry name" value="Pept_M3A_M3B"/>
</dbReference>
<comment type="function">
    <text evidence="6">Has oligopeptidase activity and degrades a variety of small bioactive peptides.</text>
</comment>
<keyword evidence="10" id="KW-1185">Reference proteome</keyword>
<dbReference type="PANTHER" id="PTHR11804">
    <property type="entry name" value="PROTEASE M3 THIMET OLIGOPEPTIDASE-RELATED"/>
    <property type="match status" value="1"/>
</dbReference>
<feature type="domain" description="Peptidase M3A/M3B catalytic" evidence="7">
    <location>
        <begin position="206"/>
        <end position="586"/>
    </location>
</feature>
<dbReference type="InterPro" id="IPR042088">
    <property type="entry name" value="OligoPept_F_C"/>
</dbReference>
<dbReference type="Proteomes" id="UP000220251">
    <property type="component" value="Unassembled WGS sequence"/>
</dbReference>
<dbReference type="InterPro" id="IPR001567">
    <property type="entry name" value="Pept_M3A_M3B_dom"/>
</dbReference>
<dbReference type="NCBIfam" id="TIGR00181">
    <property type="entry name" value="pepF"/>
    <property type="match status" value="1"/>
</dbReference>
<dbReference type="Pfam" id="PF08439">
    <property type="entry name" value="Peptidase_M3_N"/>
    <property type="match status" value="1"/>
</dbReference>
<evidence type="ECO:0000313" key="9">
    <source>
        <dbReference type="EMBL" id="CRX38444.1"/>
    </source>
</evidence>
<protein>
    <recommendedName>
        <fullName evidence="6">Oligopeptidase F</fullName>
        <ecNumber evidence="6">3.4.24.-</ecNumber>
    </recommendedName>
</protein>
<evidence type="ECO:0000256" key="4">
    <source>
        <dbReference type="ARBA" id="ARBA00022833"/>
    </source>
</evidence>
<proteinExistence type="inferred from homology"/>
<comment type="cofactor">
    <cofactor evidence="6">
        <name>Zn(2+)</name>
        <dbReference type="ChEBI" id="CHEBI:29105"/>
    </cofactor>
    <text evidence="6">Binds 1 zinc ion.</text>
</comment>
<dbReference type="OrthoDB" id="9766487at2"/>
<organism evidence="9 10">
    <name type="scientific">Estrella lausannensis</name>
    <dbReference type="NCBI Taxonomy" id="483423"/>
    <lineage>
        <taxon>Bacteria</taxon>
        <taxon>Pseudomonadati</taxon>
        <taxon>Chlamydiota</taxon>
        <taxon>Chlamydiia</taxon>
        <taxon>Parachlamydiales</taxon>
        <taxon>Candidatus Criblamydiaceae</taxon>
        <taxon>Estrella</taxon>
    </lineage>
</organism>
<dbReference type="Pfam" id="PF01432">
    <property type="entry name" value="Peptidase_M3"/>
    <property type="match status" value="1"/>
</dbReference>
<keyword evidence="2 6" id="KW-0479">Metal-binding</keyword>
<evidence type="ECO:0000256" key="1">
    <source>
        <dbReference type="ARBA" id="ARBA00022670"/>
    </source>
</evidence>
<evidence type="ECO:0000259" key="8">
    <source>
        <dbReference type="Pfam" id="PF08439"/>
    </source>
</evidence>
<dbReference type="SUPFAM" id="SSF55486">
    <property type="entry name" value="Metalloproteases ('zincins'), catalytic domain"/>
    <property type="match status" value="1"/>
</dbReference>
<dbReference type="GO" id="GO:0006508">
    <property type="term" value="P:proteolysis"/>
    <property type="evidence" value="ECO:0007669"/>
    <property type="project" value="UniProtKB-KW"/>
</dbReference>
<dbReference type="Gene3D" id="1.10.1370.20">
    <property type="entry name" value="Oligoendopeptidase f, C-terminal domain"/>
    <property type="match status" value="1"/>
</dbReference>
<name>A0A0H5DRU4_9BACT</name>
<keyword evidence="1 6" id="KW-0645">Protease</keyword>
<keyword evidence="4 6" id="KW-0862">Zinc</keyword>
<accession>A0A0H5DRU4</accession>
<gene>
    <name evidence="9" type="primary">pepF</name>
    <name evidence="9" type="ORF">ELAC_1100</name>
</gene>
<dbReference type="CDD" id="cd09608">
    <property type="entry name" value="M3B_PepF"/>
    <property type="match status" value="1"/>
</dbReference>
<evidence type="ECO:0000313" key="10">
    <source>
        <dbReference type="Proteomes" id="UP000220251"/>
    </source>
</evidence>
<dbReference type="EC" id="3.4.24.-" evidence="6"/>
<keyword evidence="5 6" id="KW-0482">Metalloprotease</keyword>
<keyword evidence="3 6" id="KW-0378">Hydrolase</keyword>
<dbReference type="Gene3D" id="1.20.140.70">
    <property type="entry name" value="Oligopeptidase f, N-terminal domain"/>
    <property type="match status" value="1"/>
</dbReference>
<dbReference type="InterPro" id="IPR013647">
    <property type="entry name" value="OligopepF_N_dom"/>
</dbReference>
<feature type="domain" description="Oligopeptidase F N-terminal" evidence="8">
    <location>
        <begin position="117"/>
        <end position="185"/>
    </location>
</feature>
<reference evidence="10" key="1">
    <citation type="submission" date="2015-06" db="EMBL/GenBank/DDBJ databases">
        <authorList>
            <person name="Bertelli C."/>
        </authorList>
    </citation>
    <scope>NUCLEOTIDE SEQUENCE [LARGE SCALE GENOMIC DNA]</scope>
    <source>
        <strain evidence="10">CRIB-30</strain>
    </source>
</reference>
<evidence type="ECO:0000256" key="6">
    <source>
        <dbReference type="RuleBase" id="RU368091"/>
    </source>
</evidence>